<evidence type="ECO:0000256" key="6">
    <source>
        <dbReference type="ARBA" id="ARBA00022729"/>
    </source>
</evidence>
<evidence type="ECO:0000313" key="15">
    <source>
        <dbReference type="EMBL" id="ALP54221.1"/>
    </source>
</evidence>
<keyword evidence="16" id="KW-1185">Reference proteome</keyword>
<evidence type="ECO:0000256" key="3">
    <source>
        <dbReference type="ARBA" id="ARBA00022448"/>
    </source>
</evidence>
<dbReference type="InterPro" id="IPR000531">
    <property type="entry name" value="Beta-barrel_TonB"/>
</dbReference>
<dbReference type="STRING" id="1748243.Tel_14330"/>
<accession>A0A0S2TGM2</accession>
<evidence type="ECO:0000259" key="14">
    <source>
        <dbReference type="Pfam" id="PF07715"/>
    </source>
</evidence>
<evidence type="ECO:0000256" key="12">
    <source>
        <dbReference type="RuleBase" id="RU003357"/>
    </source>
</evidence>
<dbReference type="AlphaFoldDB" id="A0A0S2TGM2"/>
<evidence type="ECO:0008006" key="17">
    <source>
        <dbReference type="Google" id="ProtNLM"/>
    </source>
</evidence>
<dbReference type="PANTHER" id="PTHR30069">
    <property type="entry name" value="TONB-DEPENDENT OUTER MEMBRANE RECEPTOR"/>
    <property type="match status" value="1"/>
</dbReference>
<dbReference type="InterPro" id="IPR037066">
    <property type="entry name" value="Plug_dom_sf"/>
</dbReference>
<dbReference type="GO" id="GO:0044718">
    <property type="term" value="P:siderophore transmembrane transport"/>
    <property type="evidence" value="ECO:0007669"/>
    <property type="project" value="TreeGrafter"/>
</dbReference>
<keyword evidence="5 11" id="KW-0812">Transmembrane</keyword>
<evidence type="ECO:0000256" key="5">
    <source>
        <dbReference type="ARBA" id="ARBA00022692"/>
    </source>
</evidence>
<dbReference type="Pfam" id="PF07715">
    <property type="entry name" value="Plug"/>
    <property type="match status" value="1"/>
</dbReference>
<reference evidence="15" key="1">
    <citation type="submission" date="2015-10" db="EMBL/GenBank/DDBJ databases">
        <title>Description of Candidatus Tenderia electrophaga gen. nov, sp. nov., an Uncultivated Electroautotroph from a Biocathode Enrichment.</title>
        <authorList>
            <person name="Eddie B.J."/>
            <person name="Malanoski A.P."/>
            <person name="Wang Z."/>
            <person name="Hall R.J."/>
            <person name="Oh S.D."/>
            <person name="Heiner C."/>
            <person name="Lin B."/>
            <person name="Strycharz-Glaven S.M."/>
        </authorList>
    </citation>
    <scope>NUCLEOTIDE SEQUENCE [LARGE SCALE GENOMIC DNA]</scope>
    <source>
        <strain evidence="15">NRL1</strain>
    </source>
</reference>
<evidence type="ECO:0000256" key="1">
    <source>
        <dbReference type="ARBA" id="ARBA00004571"/>
    </source>
</evidence>
<evidence type="ECO:0000259" key="13">
    <source>
        <dbReference type="Pfam" id="PF00593"/>
    </source>
</evidence>
<evidence type="ECO:0000313" key="16">
    <source>
        <dbReference type="Proteomes" id="UP000055136"/>
    </source>
</evidence>
<evidence type="ECO:0000256" key="2">
    <source>
        <dbReference type="ARBA" id="ARBA00008143"/>
    </source>
</evidence>
<dbReference type="Pfam" id="PF00593">
    <property type="entry name" value="TonB_dep_Rec_b-barrel"/>
    <property type="match status" value="1"/>
</dbReference>
<evidence type="ECO:0000256" key="9">
    <source>
        <dbReference type="ARBA" id="ARBA00023170"/>
    </source>
</evidence>
<dbReference type="CDD" id="cd01347">
    <property type="entry name" value="ligand_gated_channel"/>
    <property type="match status" value="1"/>
</dbReference>
<dbReference type="InterPro" id="IPR039426">
    <property type="entry name" value="TonB-dep_rcpt-like"/>
</dbReference>
<feature type="domain" description="TonB-dependent receptor plug" evidence="14">
    <location>
        <begin position="41"/>
        <end position="147"/>
    </location>
</feature>
<gene>
    <name evidence="15" type="ORF">Tel_14330</name>
</gene>
<dbReference type="GO" id="GO:0009279">
    <property type="term" value="C:cell outer membrane"/>
    <property type="evidence" value="ECO:0007669"/>
    <property type="project" value="UniProtKB-SubCell"/>
</dbReference>
<dbReference type="GO" id="GO:0015344">
    <property type="term" value="F:siderophore uptake transmembrane transporter activity"/>
    <property type="evidence" value="ECO:0007669"/>
    <property type="project" value="TreeGrafter"/>
</dbReference>
<dbReference type="PANTHER" id="PTHR30069:SF29">
    <property type="entry name" value="HEMOGLOBIN AND HEMOGLOBIN-HAPTOGLOBIN-BINDING PROTEIN 1-RELATED"/>
    <property type="match status" value="1"/>
</dbReference>
<evidence type="ECO:0000256" key="11">
    <source>
        <dbReference type="PROSITE-ProRule" id="PRU01360"/>
    </source>
</evidence>
<proteinExistence type="inferred from homology"/>
<dbReference type="Gene3D" id="2.170.130.10">
    <property type="entry name" value="TonB-dependent receptor, plug domain"/>
    <property type="match status" value="1"/>
</dbReference>
<dbReference type="PROSITE" id="PS52016">
    <property type="entry name" value="TONB_DEPENDENT_REC_3"/>
    <property type="match status" value="1"/>
</dbReference>
<name>A0A0S2TGM2_9GAMM</name>
<evidence type="ECO:0000256" key="7">
    <source>
        <dbReference type="ARBA" id="ARBA00023077"/>
    </source>
</evidence>
<keyword evidence="10 11" id="KW-0998">Cell outer membrane</keyword>
<dbReference type="Gene3D" id="2.40.170.20">
    <property type="entry name" value="TonB-dependent receptor, beta-barrel domain"/>
    <property type="match status" value="1"/>
</dbReference>
<dbReference type="EMBL" id="CP013099">
    <property type="protein sequence ID" value="ALP54221.1"/>
    <property type="molecule type" value="Genomic_DNA"/>
</dbReference>
<dbReference type="KEGG" id="tee:Tel_14330"/>
<protein>
    <recommendedName>
        <fullName evidence="17">TonB-dependent receptor</fullName>
    </recommendedName>
</protein>
<evidence type="ECO:0000256" key="8">
    <source>
        <dbReference type="ARBA" id="ARBA00023136"/>
    </source>
</evidence>
<organism evidence="15 16">
    <name type="scientific">Candidatus Tenderia electrophaga</name>
    <dbReference type="NCBI Taxonomy" id="1748243"/>
    <lineage>
        <taxon>Bacteria</taxon>
        <taxon>Pseudomonadati</taxon>
        <taxon>Pseudomonadota</taxon>
        <taxon>Gammaproteobacteria</taxon>
        <taxon>Candidatus Tenderiales</taxon>
        <taxon>Candidatus Tenderiaceae</taxon>
        <taxon>Candidatus Tenderia</taxon>
    </lineage>
</organism>
<keyword evidence="4 11" id="KW-1134">Transmembrane beta strand</keyword>
<evidence type="ECO:0000256" key="4">
    <source>
        <dbReference type="ARBA" id="ARBA00022452"/>
    </source>
</evidence>
<dbReference type="Proteomes" id="UP000055136">
    <property type="component" value="Chromosome"/>
</dbReference>
<keyword evidence="3 11" id="KW-0813">Transport</keyword>
<keyword evidence="7 12" id="KW-0798">TonB box</keyword>
<dbReference type="InterPro" id="IPR036942">
    <property type="entry name" value="Beta-barrel_TonB_sf"/>
</dbReference>
<evidence type="ECO:0000256" key="10">
    <source>
        <dbReference type="ARBA" id="ARBA00023237"/>
    </source>
</evidence>
<keyword evidence="8 11" id="KW-0472">Membrane</keyword>
<comment type="subcellular location">
    <subcellularLocation>
        <location evidence="1 11">Cell outer membrane</location>
        <topology evidence="1 11">Multi-pass membrane protein</topology>
    </subcellularLocation>
</comment>
<keyword evidence="9" id="KW-0675">Receptor</keyword>
<comment type="similarity">
    <text evidence="2">Belongs to the TonB-dependent receptor family. Hemoglobin/haptoglobin binding protein subfamily.</text>
</comment>
<keyword evidence="6" id="KW-0732">Signal</keyword>
<dbReference type="InterPro" id="IPR012910">
    <property type="entry name" value="Plug_dom"/>
</dbReference>
<feature type="domain" description="TonB-dependent receptor-like beta-barrel" evidence="13">
    <location>
        <begin position="267"/>
        <end position="660"/>
    </location>
</feature>
<dbReference type="SUPFAM" id="SSF56935">
    <property type="entry name" value="Porins"/>
    <property type="match status" value="1"/>
</dbReference>
<sequence length="695" mass="77281">MFCSPSYALTFATHESELNLYYPSEEIVSISTGTYKAIHLAPSVATVIRADEIKASGARTLAEVLETVPGLHVSLSFARNSSIYSIRGIHTDWNSQVLLLVNGISFNQLITGSRPPLFRLPVENIALIEVIRGPGSAVYGADAFAGVINIITKERLDIDGHIVGVRFGSFGARDGWIQYGGELGGWDIGLSLEYISSDGDRSRIIESDFQTDLDARFGTNASLAPGPLDSRYKLLNSSINLEKKKWSFWLNAWNLQDGGVGPGAFQALDPAGEQENDHYTLAIGYKDDESFEDWRLNSSVSYRVFDQEVRYRILPPGTEVQVAADGNLCIYPGCVPVGTVRFTDGVLGNPGGEQTEIRLEVAGLYEGWHGHRLRSAIGMDQDSFTATETKNFGPGVINGSESSIDGTLTDVTGTPYIFVKQRSRTVRYLSLQDEWRFAADWEMTAGVRYDNYSDFGETINPRLALVWKRDYFLTTKLLYGRAFRAPSLTELYFENNPVVAGNPDLEPETIDMIELVFDYRPGPRRIAILTLFTYHADELIEFVNGTAQNTHAQNGHGLEMEAKWYATDALQLKSNFALQFSEDAQDDTVIPNAPRRQLFLAAAWQPSLPWVLYGQANWVMDRSRAKGDPRPPIADNSTVDLAVRYQPLSNYWAFGVSIKNAFDADNREPSNGIIPGDYPLPGRSVFLEAEHRLRE</sequence>